<evidence type="ECO:0000313" key="2">
    <source>
        <dbReference type="EMBL" id="CAF2235536.1"/>
    </source>
</evidence>
<reference evidence="2" key="1">
    <citation type="submission" date="2021-01" db="EMBL/GenBank/DDBJ databases">
        <authorList>
            <consortium name="Genoscope - CEA"/>
            <person name="William W."/>
        </authorList>
    </citation>
    <scope>NUCLEOTIDE SEQUENCE</scope>
</reference>
<organism evidence="2">
    <name type="scientific">Brassica napus</name>
    <name type="common">Rape</name>
    <dbReference type="NCBI Taxonomy" id="3708"/>
    <lineage>
        <taxon>Eukaryota</taxon>
        <taxon>Viridiplantae</taxon>
        <taxon>Streptophyta</taxon>
        <taxon>Embryophyta</taxon>
        <taxon>Tracheophyta</taxon>
        <taxon>Spermatophyta</taxon>
        <taxon>Magnoliopsida</taxon>
        <taxon>eudicotyledons</taxon>
        <taxon>Gunneridae</taxon>
        <taxon>Pentapetalae</taxon>
        <taxon>rosids</taxon>
        <taxon>malvids</taxon>
        <taxon>Brassicales</taxon>
        <taxon>Brassicaceae</taxon>
        <taxon>Brassiceae</taxon>
        <taxon>Brassica</taxon>
    </lineage>
</organism>
<sequence length="38" mass="4107">MTTETESSHLTQSSSSSSSSSSLPPPQTQNPLRCFQHN</sequence>
<feature type="region of interest" description="Disordered" evidence="1">
    <location>
        <begin position="1"/>
        <end position="38"/>
    </location>
</feature>
<evidence type="ECO:0000256" key="1">
    <source>
        <dbReference type="SAM" id="MobiDB-lite"/>
    </source>
</evidence>
<proteinExistence type="predicted"/>
<dbReference type="Proteomes" id="UP001295469">
    <property type="component" value="Chromosome A08"/>
</dbReference>
<dbReference type="AlphaFoldDB" id="A0A817A0F3"/>
<feature type="compositionally biased region" description="Low complexity" evidence="1">
    <location>
        <begin position="1"/>
        <end position="22"/>
    </location>
</feature>
<accession>A0A817A0F3</accession>
<protein>
    <submittedName>
        <fullName evidence="2">(rape) hypothetical protein</fullName>
    </submittedName>
</protein>
<gene>
    <name evidence="2" type="ORF">DARMORV10_A08P14280.1</name>
</gene>
<name>A0A817A0F3_BRANA</name>
<dbReference type="EMBL" id="HG994362">
    <property type="protein sequence ID" value="CAF2235536.1"/>
    <property type="molecule type" value="Genomic_DNA"/>
</dbReference>